<dbReference type="EMBL" id="CU459003">
    <property type="protein sequence ID" value="CAM74350.1"/>
    <property type="molecule type" value="Genomic_DNA"/>
</dbReference>
<dbReference type="RefSeq" id="WP_106003163.1">
    <property type="nucleotide sequence ID" value="NZ_CP027527.1"/>
</dbReference>
<gene>
    <name evidence="7" type="ORF">MGR_0191</name>
</gene>
<keyword evidence="3" id="KW-0574">Periplasm</keyword>
<dbReference type="InterPro" id="IPR031680">
    <property type="entry name" value="Hepar_II_III_N"/>
</dbReference>
<protein>
    <submittedName>
        <fullName evidence="7">Uncharacterized protein</fullName>
    </submittedName>
</protein>
<dbReference type="SUPFAM" id="SSF48230">
    <property type="entry name" value="Chondroitin AC/alginate lyase"/>
    <property type="match status" value="1"/>
</dbReference>
<organism evidence="7">
    <name type="scientific">Magnetospirillum gryphiswaldense</name>
    <dbReference type="NCBI Taxonomy" id="55518"/>
    <lineage>
        <taxon>Bacteria</taxon>
        <taxon>Pseudomonadati</taxon>
        <taxon>Pseudomonadota</taxon>
        <taxon>Alphaproteobacteria</taxon>
        <taxon>Rhodospirillales</taxon>
        <taxon>Rhodospirillaceae</taxon>
        <taxon>Magnetospirillum</taxon>
    </lineage>
</organism>
<dbReference type="InterPro" id="IPR008929">
    <property type="entry name" value="Chondroitin_lyas"/>
</dbReference>
<comment type="subcellular location">
    <subcellularLocation>
        <location evidence="1">Periplasm</location>
    </subcellularLocation>
</comment>
<evidence type="ECO:0000313" key="7">
    <source>
        <dbReference type="EMBL" id="CAM74350.1"/>
    </source>
</evidence>
<feature type="domain" description="Heparinase II/III-like C-terminal" evidence="5">
    <location>
        <begin position="486"/>
        <end position="622"/>
    </location>
</feature>
<evidence type="ECO:0000256" key="2">
    <source>
        <dbReference type="ARBA" id="ARBA00022729"/>
    </source>
</evidence>
<accession>A4TUP3</accession>
<dbReference type="Gene3D" id="1.50.10.100">
    <property type="entry name" value="Chondroitin AC/alginate lyase"/>
    <property type="match status" value="1"/>
</dbReference>
<dbReference type="PANTHER" id="PTHR39210:SF1">
    <property type="entry name" value="HEPARIN-SULFATE LYASE"/>
    <property type="match status" value="1"/>
</dbReference>
<feature type="domain" description="Heparin-sulfate lyase N-terminal" evidence="6">
    <location>
        <begin position="145"/>
        <end position="339"/>
    </location>
</feature>
<evidence type="ECO:0000256" key="3">
    <source>
        <dbReference type="ARBA" id="ARBA00022764"/>
    </source>
</evidence>
<dbReference type="AlphaFoldDB" id="A4TUP3"/>
<proteinExistence type="predicted"/>
<evidence type="ECO:0000256" key="1">
    <source>
        <dbReference type="ARBA" id="ARBA00004418"/>
    </source>
</evidence>
<dbReference type="Pfam" id="PF07940">
    <property type="entry name" value="Hepar_II_III_C"/>
    <property type="match status" value="1"/>
</dbReference>
<dbReference type="GO" id="GO:0016829">
    <property type="term" value="F:lyase activity"/>
    <property type="evidence" value="ECO:0007669"/>
    <property type="project" value="UniProtKB-KW"/>
</dbReference>
<evidence type="ECO:0000259" key="6">
    <source>
        <dbReference type="Pfam" id="PF16889"/>
    </source>
</evidence>
<keyword evidence="4" id="KW-0456">Lyase</keyword>
<sequence>MSALHALKVLAAMDRKAAAAKVVSVLARRVKQRFIGALMRNHCTYPPSYGQVPLARRLPALAVSDDDGALRRRALLAASHTFDLLGSGPQKVVHPAAKYPDWRDIIAAGHHRGNRKRAASLLAMITTPGYVPVDWHVDFRSGYRWPVRVWGGATAYGHRHGVDVKVPWELGRLQHLPHLALAYAAQADERLATEFHDQVLDFLGANPPGWGVQWACAMDVAIRAANLVLAWGLFTAHGARFSLEFEEELASSLSAHARHIAHNLEWSPQHRGNHYLADIVGLAFAACALPRGTESDLWLVFAAQQLDAEIKHQFLADGGNFEASTAYHRLSLEMALYAVALILGLDDDRKAVFAEYDAAAWGLVPKVAPGPMAWPPFSPEVVERLALALGFSQNVTKPSGDMVQVGDNDSGRFFILEPNQSPLALGYLVDGRLTQAMLTALSGGALPVPPRFAATVAIHGAMPTESPSLRLRLVAADPTALDGLEAFACSDFGLYGWKNGRSFISIRCGRLHDGRGAHAHNDQLAVEIEIDGVAWVRDPGSFAYTGDLIARNAYRSALAHFVPRCGQAEPAALNQGPFHLDDNAHARVLRFSGQDFVGSHQGFGDSVWRRLRIEDGAIVIEDGPGGGADEVVVTSPDQLAVLWRLTVPFSPAYGVQV</sequence>
<dbReference type="Gene3D" id="2.70.98.70">
    <property type="match status" value="1"/>
</dbReference>
<dbReference type="Pfam" id="PF16889">
    <property type="entry name" value="Hepar_II_III_N"/>
    <property type="match status" value="1"/>
</dbReference>
<name>A4TUP3_9PROT</name>
<dbReference type="InterPro" id="IPR012480">
    <property type="entry name" value="Hepar_II_III_C"/>
</dbReference>
<evidence type="ECO:0000256" key="4">
    <source>
        <dbReference type="ARBA" id="ARBA00023239"/>
    </source>
</evidence>
<evidence type="ECO:0000259" key="5">
    <source>
        <dbReference type="Pfam" id="PF07940"/>
    </source>
</evidence>
<dbReference type="PANTHER" id="PTHR39210">
    <property type="entry name" value="HEPARIN-SULFATE LYASE"/>
    <property type="match status" value="1"/>
</dbReference>
<dbReference type="GO" id="GO:0042597">
    <property type="term" value="C:periplasmic space"/>
    <property type="evidence" value="ECO:0007669"/>
    <property type="project" value="UniProtKB-SubCell"/>
</dbReference>
<reference evidence="7" key="1">
    <citation type="journal article" date="2007" name="J. Bacteriol.">
        <title>Comparative genome analysis of four magnetotactic bacteria reveals a complex set of group-specific genes implicated in magnetosome biomineralization and function.</title>
        <authorList>
            <person name="Richter M."/>
            <person name="Kube M."/>
            <person name="Bazylinski D.A."/>
            <person name="Lombardot T."/>
            <person name="Gloeckner F.O."/>
            <person name="Reinhardt R."/>
            <person name="Schueler D."/>
        </authorList>
    </citation>
    <scope>NUCLEOTIDE SEQUENCE</scope>
    <source>
        <strain evidence="7">MSR-1</strain>
    </source>
</reference>
<keyword evidence="2" id="KW-0732">Signal</keyword>